<keyword evidence="1" id="KW-0812">Transmembrane</keyword>
<gene>
    <name evidence="2" type="ORF">APR03_002599</name>
</gene>
<reference evidence="2" key="1">
    <citation type="submission" date="2022-06" db="EMBL/GenBank/DDBJ databases">
        <title>Genomic Encyclopedia of Archaeal and Bacterial Type Strains, Phase II (KMG-II): from individual species to whole genera.</title>
        <authorList>
            <person name="Goeker M."/>
        </authorList>
    </citation>
    <scope>NUCLEOTIDE SEQUENCE</scope>
    <source>
        <strain evidence="2">DSM 26652</strain>
    </source>
</reference>
<keyword evidence="1" id="KW-1133">Transmembrane helix</keyword>
<dbReference type="AlphaFoldDB" id="A0A9X2GB70"/>
<feature type="transmembrane region" description="Helical" evidence="1">
    <location>
        <begin position="102"/>
        <end position="123"/>
    </location>
</feature>
<dbReference type="Proteomes" id="UP001139493">
    <property type="component" value="Unassembled WGS sequence"/>
</dbReference>
<name>A0A9X2GB70_9MICO</name>
<sequence length="127" mass="13919">MQTGVQILTGFLLTLPFQSRFADLDHYQRTVYLVLVVTAVIATALIVAPVSVHRSLFRQQMKRVIVTQADRLARVALGVLALVMTGATLLVFDVVVGRTEGIVAGATVLVVLALVWVVLPEVLRRRK</sequence>
<accession>A0A9X2GB70</accession>
<protein>
    <recommendedName>
        <fullName evidence="4">Sodium:proton antiporter</fullName>
    </recommendedName>
</protein>
<dbReference type="Pfam" id="PF19853">
    <property type="entry name" value="DUF6328"/>
    <property type="match status" value="1"/>
</dbReference>
<evidence type="ECO:0008006" key="4">
    <source>
        <dbReference type="Google" id="ProtNLM"/>
    </source>
</evidence>
<comment type="caution">
    <text evidence="2">The sequence shown here is derived from an EMBL/GenBank/DDBJ whole genome shotgun (WGS) entry which is preliminary data.</text>
</comment>
<proteinExistence type="predicted"/>
<dbReference type="EMBL" id="JAMTCS010000007">
    <property type="protein sequence ID" value="MCP2265251.1"/>
    <property type="molecule type" value="Genomic_DNA"/>
</dbReference>
<evidence type="ECO:0000313" key="3">
    <source>
        <dbReference type="Proteomes" id="UP001139493"/>
    </source>
</evidence>
<keyword evidence="3" id="KW-1185">Reference proteome</keyword>
<organism evidence="2 3">
    <name type="scientific">Promicromonospora thailandica</name>
    <dbReference type="NCBI Taxonomy" id="765201"/>
    <lineage>
        <taxon>Bacteria</taxon>
        <taxon>Bacillati</taxon>
        <taxon>Actinomycetota</taxon>
        <taxon>Actinomycetes</taxon>
        <taxon>Micrococcales</taxon>
        <taxon>Promicromonosporaceae</taxon>
        <taxon>Promicromonospora</taxon>
    </lineage>
</organism>
<feature type="transmembrane region" description="Helical" evidence="1">
    <location>
        <begin position="72"/>
        <end position="96"/>
    </location>
</feature>
<dbReference type="InterPro" id="IPR046291">
    <property type="entry name" value="DUF6328"/>
</dbReference>
<evidence type="ECO:0000313" key="2">
    <source>
        <dbReference type="EMBL" id="MCP2265251.1"/>
    </source>
</evidence>
<evidence type="ECO:0000256" key="1">
    <source>
        <dbReference type="SAM" id="Phobius"/>
    </source>
</evidence>
<feature type="transmembrane region" description="Helical" evidence="1">
    <location>
        <begin position="31"/>
        <end position="52"/>
    </location>
</feature>
<keyword evidence="1" id="KW-0472">Membrane</keyword>